<dbReference type="GO" id="GO:0005829">
    <property type="term" value="C:cytosol"/>
    <property type="evidence" value="ECO:0007669"/>
    <property type="project" value="TreeGrafter"/>
</dbReference>
<keyword evidence="1" id="KW-0378">Hydrolase</keyword>
<dbReference type="EMBL" id="SNWM01000001">
    <property type="protein sequence ID" value="TDO24134.1"/>
    <property type="molecule type" value="Genomic_DNA"/>
</dbReference>
<gene>
    <name evidence="4" type="ORF">CLV32_0421</name>
</gene>
<dbReference type="CDD" id="cd07067">
    <property type="entry name" value="HP_PGM_like"/>
    <property type="match status" value="1"/>
</dbReference>
<dbReference type="PANTHER" id="PTHR46517:SF1">
    <property type="entry name" value="FRUCTOSE-2,6-BISPHOSPHATASE TIGAR"/>
    <property type="match status" value="1"/>
</dbReference>
<dbReference type="RefSeq" id="WP_133551860.1">
    <property type="nucleotide sequence ID" value="NZ_SNWM01000001.1"/>
</dbReference>
<dbReference type="GO" id="GO:0004331">
    <property type="term" value="F:fructose-2,6-bisphosphate 2-phosphatase activity"/>
    <property type="evidence" value="ECO:0007669"/>
    <property type="project" value="TreeGrafter"/>
</dbReference>
<feature type="binding site" evidence="3">
    <location>
        <begin position="9"/>
        <end position="16"/>
    </location>
    <ligand>
        <name>substrate</name>
    </ligand>
</feature>
<feature type="active site" description="Tele-phosphohistidine intermediate" evidence="2">
    <location>
        <position position="10"/>
    </location>
</feature>
<dbReference type="OrthoDB" id="9782128at2"/>
<evidence type="ECO:0000313" key="4">
    <source>
        <dbReference type="EMBL" id="TDO24134.1"/>
    </source>
</evidence>
<protein>
    <submittedName>
        <fullName evidence="4">Putative phosphoglycerate mutase</fullName>
    </submittedName>
</protein>
<dbReference type="InterPro" id="IPR029033">
    <property type="entry name" value="His_PPase_superfam"/>
</dbReference>
<keyword evidence="5" id="KW-1185">Reference proteome</keyword>
<name>A0A4R6IPB5_9SPHI</name>
<evidence type="ECO:0000256" key="2">
    <source>
        <dbReference type="PIRSR" id="PIRSR613078-1"/>
    </source>
</evidence>
<dbReference type="Pfam" id="PF00300">
    <property type="entry name" value="His_Phos_1"/>
    <property type="match status" value="1"/>
</dbReference>
<comment type="caution">
    <text evidence="4">The sequence shown here is derived from an EMBL/GenBank/DDBJ whole genome shotgun (WGS) entry which is preliminary data.</text>
</comment>
<reference evidence="4 5" key="1">
    <citation type="submission" date="2019-03" db="EMBL/GenBank/DDBJ databases">
        <title>Genomic Encyclopedia of Archaeal and Bacterial Type Strains, Phase II (KMG-II): from individual species to whole genera.</title>
        <authorList>
            <person name="Goeker M."/>
        </authorList>
    </citation>
    <scope>NUCLEOTIDE SEQUENCE [LARGE SCALE GENOMIC DNA]</scope>
    <source>
        <strain evidence="4 5">DSM 19034</strain>
    </source>
</reference>
<dbReference type="PIRSF" id="PIRSF000709">
    <property type="entry name" value="6PFK_2-Ptase"/>
    <property type="match status" value="1"/>
</dbReference>
<dbReference type="SMART" id="SM00855">
    <property type="entry name" value="PGAM"/>
    <property type="match status" value="1"/>
</dbReference>
<evidence type="ECO:0000313" key="5">
    <source>
        <dbReference type="Proteomes" id="UP000295499"/>
    </source>
</evidence>
<feature type="active site" description="Proton donor/acceptor" evidence="2">
    <location>
        <position position="83"/>
    </location>
</feature>
<accession>A0A4R6IPB5</accession>
<dbReference type="InterPro" id="IPR051695">
    <property type="entry name" value="Phosphoglycerate_Mutase"/>
</dbReference>
<dbReference type="InterPro" id="IPR001345">
    <property type="entry name" value="PG/BPGM_mutase_AS"/>
</dbReference>
<dbReference type="Gene3D" id="3.40.50.1240">
    <property type="entry name" value="Phosphoglycerate mutase-like"/>
    <property type="match status" value="1"/>
</dbReference>
<evidence type="ECO:0000256" key="3">
    <source>
        <dbReference type="PIRSR" id="PIRSR613078-2"/>
    </source>
</evidence>
<sequence>MPKTLYIIRHGETELNARGIVQGRGINSDLNDTGRAQAESFYEMYKDVPFDHIYTSSLKRTHQTVKRFIESGLPWTQLSGLDELAWGIWEGKEGSEVSISAFRDMVERWQAGEYTAKFEGGESPEEVEIRLKEAMHTIISATSEQTVLVCMHGRAMRLLLCVLMNKPLAEMADFPHQNTTLYKLSYTDGVFDIIDFNNTDHLSS</sequence>
<dbReference type="InterPro" id="IPR013078">
    <property type="entry name" value="His_Pase_superF_clade-1"/>
</dbReference>
<proteinExistence type="predicted"/>
<dbReference type="SUPFAM" id="SSF53254">
    <property type="entry name" value="Phosphoglycerate mutase-like"/>
    <property type="match status" value="1"/>
</dbReference>
<dbReference type="GO" id="GO:0045820">
    <property type="term" value="P:negative regulation of glycolytic process"/>
    <property type="evidence" value="ECO:0007669"/>
    <property type="project" value="TreeGrafter"/>
</dbReference>
<dbReference type="PANTHER" id="PTHR46517">
    <property type="entry name" value="FRUCTOSE-2,6-BISPHOSPHATASE TIGAR"/>
    <property type="match status" value="1"/>
</dbReference>
<dbReference type="AlphaFoldDB" id="A0A4R6IPB5"/>
<evidence type="ECO:0000256" key="1">
    <source>
        <dbReference type="ARBA" id="ARBA00022801"/>
    </source>
</evidence>
<organism evidence="4 5">
    <name type="scientific">Pedobacter duraquae</name>
    <dbReference type="NCBI Taxonomy" id="425511"/>
    <lineage>
        <taxon>Bacteria</taxon>
        <taxon>Pseudomonadati</taxon>
        <taxon>Bacteroidota</taxon>
        <taxon>Sphingobacteriia</taxon>
        <taxon>Sphingobacteriales</taxon>
        <taxon>Sphingobacteriaceae</taxon>
        <taxon>Pedobacter</taxon>
    </lineage>
</organism>
<dbReference type="PROSITE" id="PS00175">
    <property type="entry name" value="PG_MUTASE"/>
    <property type="match status" value="1"/>
</dbReference>
<dbReference type="Proteomes" id="UP000295499">
    <property type="component" value="Unassembled WGS sequence"/>
</dbReference>
<feature type="binding site" evidence="3">
    <location>
        <position position="60"/>
    </location>
    <ligand>
        <name>substrate</name>
    </ligand>
</feature>
<dbReference type="GO" id="GO:0043456">
    <property type="term" value="P:regulation of pentose-phosphate shunt"/>
    <property type="evidence" value="ECO:0007669"/>
    <property type="project" value="TreeGrafter"/>
</dbReference>